<keyword evidence="13" id="KW-0539">Nucleus</keyword>
<dbReference type="GO" id="GO:0008608">
    <property type="term" value="P:attachment of spindle microtubules to kinetochore"/>
    <property type="evidence" value="ECO:0007669"/>
    <property type="project" value="InterPro"/>
</dbReference>
<evidence type="ECO:0000256" key="2">
    <source>
        <dbReference type="ARBA" id="ARBA00004186"/>
    </source>
</evidence>
<keyword evidence="14" id="KW-0131">Cell cycle</keyword>
<feature type="region of interest" description="Disordered" evidence="18">
    <location>
        <begin position="1"/>
        <end position="23"/>
    </location>
</feature>
<keyword evidence="11" id="KW-0995">Kinetochore</keyword>
<keyword evidence="10" id="KW-0159">Chromosome partition</keyword>
<evidence type="ECO:0000256" key="10">
    <source>
        <dbReference type="ARBA" id="ARBA00022829"/>
    </source>
</evidence>
<keyword evidence="12" id="KW-0206">Cytoskeleton</keyword>
<evidence type="ECO:0000256" key="17">
    <source>
        <dbReference type="ARBA" id="ARBA00044305"/>
    </source>
</evidence>
<dbReference type="InterPro" id="IPR013965">
    <property type="entry name" value="DASH_Dad3"/>
</dbReference>
<keyword evidence="6" id="KW-0963">Cytoplasm</keyword>
<evidence type="ECO:0000256" key="4">
    <source>
        <dbReference type="ARBA" id="ARBA00006277"/>
    </source>
</evidence>
<keyword evidence="5" id="KW-0158">Chromosome</keyword>
<organism evidence="19 20">
    <name type="scientific">Malassezia brasiliensis</name>
    <dbReference type="NCBI Taxonomy" id="1821822"/>
    <lineage>
        <taxon>Eukaryota</taxon>
        <taxon>Fungi</taxon>
        <taxon>Dikarya</taxon>
        <taxon>Basidiomycota</taxon>
        <taxon>Ustilaginomycotina</taxon>
        <taxon>Malasseziomycetes</taxon>
        <taxon>Malasseziales</taxon>
        <taxon>Malasseziaceae</taxon>
        <taxon>Malassezia</taxon>
    </lineage>
</organism>
<dbReference type="PANTHER" id="PTHR28017">
    <property type="entry name" value="DASH COMPLEX SUBUNIT DAD3"/>
    <property type="match status" value="1"/>
</dbReference>
<evidence type="ECO:0000256" key="1">
    <source>
        <dbReference type="ARBA" id="ARBA00004123"/>
    </source>
</evidence>
<reference evidence="19" key="1">
    <citation type="submission" date="2023-03" db="EMBL/GenBank/DDBJ databases">
        <title>Mating type loci evolution in Malassezia.</title>
        <authorList>
            <person name="Coelho M.A."/>
        </authorList>
    </citation>
    <scope>NUCLEOTIDE SEQUENCE</scope>
    <source>
        <strain evidence="19">CBS 14135</strain>
    </source>
</reference>
<dbReference type="GO" id="GO:0051301">
    <property type="term" value="P:cell division"/>
    <property type="evidence" value="ECO:0007669"/>
    <property type="project" value="UniProtKB-KW"/>
</dbReference>
<dbReference type="GO" id="GO:0072686">
    <property type="term" value="C:mitotic spindle"/>
    <property type="evidence" value="ECO:0007669"/>
    <property type="project" value="InterPro"/>
</dbReference>
<evidence type="ECO:0000256" key="7">
    <source>
        <dbReference type="ARBA" id="ARBA00022618"/>
    </source>
</evidence>
<dbReference type="GO" id="GO:0005874">
    <property type="term" value="C:microtubule"/>
    <property type="evidence" value="ECO:0007669"/>
    <property type="project" value="UniProtKB-KW"/>
</dbReference>
<comment type="similarity">
    <text evidence="4">Belongs to the DASH complex DAD3 family.</text>
</comment>
<keyword evidence="15" id="KW-0137">Centromere</keyword>
<accession>A0AAF0IMU4</accession>
<evidence type="ECO:0000256" key="3">
    <source>
        <dbReference type="ARBA" id="ARBA00004629"/>
    </source>
</evidence>
<dbReference type="AlphaFoldDB" id="A0AAF0IMU4"/>
<dbReference type="Proteomes" id="UP001216638">
    <property type="component" value="Chromosome 1"/>
</dbReference>
<protein>
    <recommendedName>
        <fullName evidence="16">DASH complex subunit DAD3</fullName>
    </recommendedName>
    <alternativeName>
        <fullName evidence="17">Outer kinetochore protein DAD3</fullName>
    </alternativeName>
</protein>
<sequence length="119" mass="13062">MSASAGDGASSADFVNPYEGNRNLSPNEQALLGEYARLAQTLRRVAALSTQLSASTTHANVLNDLRVVERKMGLVLTLFKASVWAIVVQQSDDQDEAEWEELGEQYAHMAIPEEEEPLE</sequence>
<dbReference type="PANTHER" id="PTHR28017:SF1">
    <property type="entry name" value="DASH COMPLEX SUBUNIT DAD3"/>
    <property type="match status" value="1"/>
</dbReference>
<keyword evidence="8" id="KW-0493">Microtubule</keyword>
<evidence type="ECO:0000256" key="13">
    <source>
        <dbReference type="ARBA" id="ARBA00023242"/>
    </source>
</evidence>
<evidence type="ECO:0000313" key="20">
    <source>
        <dbReference type="Proteomes" id="UP001216638"/>
    </source>
</evidence>
<dbReference type="GO" id="GO:0042729">
    <property type="term" value="C:DASH complex"/>
    <property type="evidence" value="ECO:0007669"/>
    <property type="project" value="InterPro"/>
</dbReference>
<evidence type="ECO:0000256" key="6">
    <source>
        <dbReference type="ARBA" id="ARBA00022490"/>
    </source>
</evidence>
<comment type="subcellular location">
    <subcellularLocation>
        <location evidence="3">Chromosome</location>
        <location evidence="3">Centromere</location>
        <location evidence="3">Kinetochore</location>
    </subcellularLocation>
    <subcellularLocation>
        <location evidence="2">Cytoplasm</location>
        <location evidence="2">Cytoskeleton</location>
        <location evidence="2">Spindle</location>
    </subcellularLocation>
    <subcellularLocation>
        <location evidence="1">Nucleus</location>
    </subcellularLocation>
</comment>
<evidence type="ECO:0000256" key="8">
    <source>
        <dbReference type="ARBA" id="ARBA00022701"/>
    </source>
</evidence>
<dbReference type="GO" id="GO:0051010">
    <property type="term" value="F:microtubule plus-end binding"/>
    <property type="evidence" value="ECO:0007669"/>
    <property type="project" value="TreeGrafter"/>
</dbReference>
<name>A0AAF0IMU4_9BASI</name>
<evidence type="ECO:0000256" key="9">
    <source>
        <dbReference type="ARBA" id="ARBA00022776"/>
    </source>
</evidence>
<evidence type="ECO:0000256" key="16">
    <source>
        <dbReference type="ARBA" id="ARBA00044179"/>
    </source>
</evidence>
<evidence type="ECO:0000256" key="5">
    <source>
        <dbReference type="ARBA" id="ARBA00022454"/>
    </source>
</evidence>
<feature type="compositionally biased region" description="Low complexity" evidence="18">
    <location>
        <begin position="1"/>
        <end position="13"/>
    </location>
</feature>
<keyword evidence="20" id="KW-1185">Reference proteome</keyword>
<evidence type="ECO:0000256" key="12">
    <source>
        <dbReference type="ARBA" id="ARBA00023212"/>
    </source>
</evidence>
<keyword evidence="9" id="KW-0498">Mitosis</keyword>
<dbReference type="Pfam" id="PF08656">
    <property type="entry name" value="DASH_Dad3"/>
    <property type="match status" value="1"/>
</dbReference>
<evidence type="ECO:0000313" key="19">
    <source>
        <dbReference type="EMBL" id="WFC94394.1"/>
    </source>
</evidence>
<evidence type="ECO:0000256" key="14">
    <source>
        <dbReference type="ARBA" id="ARBA00023306"/>
    </source>
</evidence>
<evidence type="ECO:0000256" key="11">
    <source>
        <dbReference type="ARBA" id="ARBA00022838"/>
    </source>
</evidence>
<evidence type="ECO:0000256" key="18">
    <source>
        <dbReference type="SAM" id="MobiDB-lite"/>
    </source>
</evidence>
<proteinExistence type="inferred from homology"/>
<dbReference type="EMBL" id="CP119951">
    <property type="protein sequence ID" value="WFC94394.1"/>
    <property type="molecule type" value="Genomic_DNA"/>
</dbReference>
<evidence type="ECO:0000256" key="15">
    <source>
        <dbReference type="ARBA" id="ARBA00023328"/>
    </source>
</evidence>
<keyword evidence="7" id="KW-0132">Cell division</keyword>
<gene>
    <name evidence="19" type="ORF">MBRA1_001024</name>
</gene>